<dbReference type="Proteomes" id="UP000692954">
    <property type="component" value="Unassembled WGS sequence"/>
</dbReference>
<feature type="transmembrane region" description="Helical" evidence="4">
    <location>
        <begin position="378"/>
        <end position="398"/>
    </location>
</feature>
<keyword evidence="1" id="KW-0732">Signal</keyword>
<proteinExistence type="predicted"/>
<keyword evidence="6" id="KW-1185">Reference proteome</keyword>
<feature type="transmembrane region" description="Helical" evidence="4">
    <location>
        <begin position="321"/>
        <end position="339"/>
    </location>
</feature>
<dbReference type="EMBL" id="CAJJDN010000208">
    <property type="protein sequence ID" value="CAD8129151.1"/>
    <property type="molecule type" value="Genomic_DNA"/>
</dbReference>
<comment type="caution">
    <text evidence="5">The sequence shown here is derived from an EMBL/GenBank/DDBJ whole genome shotgun (WGS) entry which is preliminary data.</text>
</comment>
<dbReference type="NCBIfam" id="TIGR02232">
    <property type="entry name" value="myxo_disulf_rpt"/>
    <property type="match status" value="1"/>
</dbReference>
<feature type="transmembrane region" description="Helical" evidence="4">
    <location>
        <begin position="291"/>
        <end position="315"/>
    </location>
</feature>
<sequence length="497" mass="58654">MCDDCNTLGGDGCSSFCSIEDSFQCESQQGSISLCTSVQAPQFKLEILSNKENSIQVVEITFTQQVKLHEELILEDFMLFSILPQTQYVLTINSIQNLTINLTQPILNYFQIDQLLNKLRGSNVNLVNSKLNQDPSTILNQLYIYNAKSCYFSVFASILSYFICCLLVSKLLQKFIFNLNKKYETNKKILKMIHQFQHKIQKKCLILKIEYFSLGIFKVYQAILHQFLFSAILQFPNYTFDSLFEIFNSINAIIGLLFIIIATFPLLSITSSKIKNQRKWKYFYFESNSQFWVLQFKPFQIFRTLFYILIIVKLINFPEAQSILLSTQSFLFMIYLIKFKPLKSVYELSKLICRELLLMIITGTFLCYSFEFSPENNIIIGWVHIGMFCAILASNLFIDLLQQIKTIYEDYLKKKQKEKIEQEKKYIRVLSKLRGFQIMIKMRIQYNFPKFYYIKNQLFIYQKIIMFLLFNSNYLIRINQCLLSQVNSPKFTLQKFQ</sequence>
<accession>A0A8S1RKM8</accession>
<keyword evidence="4" id="KW-1133">Transmembrane helix</keyword>
<keyword evidence="4" id="KW-0472">Membrane</keyword>
<keyword evidence="3" id="KW-1015">Disulfide bond</keyword>
<keyword evidence="2" id="KW-0677">Repeat</keyword>
<dbReference type="OrthoDB" id="323045at2759"/>
<gene>
    <name evidence="5" type="ORF">PSON_ATCC_30995.1.T2080029</name>
</gene>
<evidence type="ECO:0000256" key="1">
    <source>
        <dbReference type="ARBA" id="ARBA00022729"/>
    </source>
</evidence>
<reference evidence="5" key="1">
    <citation type="submission" date="2021-01" db="EMBL/GenBank/DDBJ databases">
        <authorList>
            <consortium name="Genoscope - CEA"/>
            <person name="William W."/>
        </authorList>
    </citation>
    <scope>NUCLEOTIDE SEQUENCE</scope>
</reference>
<organism evidence="5 6">
    <name type="scientific">Paramecium sonneborni</name>
    <dbReference type="NCBI Taxonomy" id="65129"/>
    <lineage>
        <taxon>Eukaryota</taxon>
        <taxon>Sar</taxon>
        <taxon>Alveolata</taxon>
        <taxon>Ciliophora</taxon>
        <taxon>Intramacronucleata</taxon>
        <taxon>Oligohymenophorea</taxon>
        <taxon>Peniculida</taxon>
        <taxon>Parameciidae</taxon>
        <taxon>Paramecium</taxon>
    </lineage>
</organism>
<feature type="transmembrane region" description="Helical" evidence="4">
    <location>
        <begin position="151"/>
        <end position="172"/>
    </location>
</feature>
<evidence type="ECO:0000256" key="4">
    <source>
        <dbReference type="SAM" id="Phobius"/>
    </source>
</evidence>
<feature type="transmembrane region" description="Helical" evidence="4">
    <location>
        <begin position="351"/>
        <end position="372"/>
    </location>
</feature>
<name>A0A8S1RKM8_9CILI</name>
<evidence type="ECO:0000313" key="6">
    <source>
        <dbReference type="Proteomes" id="UP000692954"/>
    </source>
</evidence>
<dbReference type="AlphaFoldDB" id="A0A8S1RKM8"/>
<dbReference type="PANTHER" id="PTHR38934:SF6">
    <property type="entry name" value="CHROMOSOME UNDETERMINED SCAFFOLD_176, WHOLE GENOME SHOTGUN SEQUENCE"/>
    <property type="match status" value="1"/>
</dbReference>
<keyword evidence="4" id="KW-0812">Transmembrane</keyword>
<feature type="transmembrane region" description="Helical" evidence="4">
    <location>
        <begin position="249"/>
        <end position="270"/>
    </location>
</feature>
<dbReference type="PANTHER" id="PTHR38934">
    <property type="entry name" value="HYPHALLY REGULATED CELL WALL PROTEIN 1"/>
    <property type="match status" value="1"/>
</dbReference>
<evidence type="ECO:0008006" key="7">
    <source>
        <dbReference type="Google" id="ProtNLM"/>
    </source>
</evidence>
<evidence type="ECO:0000256" key="2">
    <source>
        <dbReference type="ARBA" id="ARBA00022737"/>
    </source>
</evidence>
<protein>
    <recommendedName>
        <fullName evidence="7">Transmembrane protein</fullName>
    </recommendedName>
</protein>
<feature type="transmembrane region" description="Helical" evidence="4">
    <location>
        <begin position="209"/>
        <end position="229"/>
    </location>
</feature>
<dbReference type="InterPro" id="IPR011936">
    <property type="entry name" value="Myxo_disulph_rpt"/>
</dbReference>
<evidence type="ECO:0000313" key="5">
    <source>
        <dbReference type="EMBL" id="CAD8129151.1"/>
    </source>
</evidence>
<evidence type="ECO:0000256" key="3">
    <source>
        <dbReference type="ARBA" id="ARBA00023157"/>
    </source>
</evidence>